<keyword evidence="2" id="KW-1185">Reference proteome</keyword>
<dbReference type="PANTHER" id="PTHR47642:SF5">
    <property type="entry name" value="ATP-DEPENDENT DNA HELICASE"/>
    <property type="match status" value="1"/>
</dbReference>
<protein>
    <recommendedName>
        <fullName evidence="3">ATP-dependent DNA helicase PIF1</fullName>
    </recommendedName>
</protein>
<comment type="caution">
    <text evidence="1">The sequence shown here is derived from an EMBL/GenBank/DDBJ whole genome shotgun (WGS) entry which is preliminary data.</text>
</comment>
<dbReference type="InterPro" id="IPR027417">
    <property type="entry name" value="P-loop_NTPase"/>
</dbReference>
<evidence type="ECO:0000313" key="2">
    <source>
        <dbReference type="Proteomes" id="UP001219525"/>
    </source>
</evidence>
<gene>
    <name evidence="1" type="ORF">GGX14DRAFT_422829</name>
</gene>
<dbReference type="InterPro" id="IPR051055">
    <property type="entry name" value="PIF1_helicase"/>
</dbReference>
<dbReference type="SUPFAM" id="SSF52540">
    <property type="entry name" value="P-loop containing nucleoside triphosphate hydrolases"/>
    <property type="match status" value="1"/>
</dbReference>
<dbReference type="EMBL" id="JARJCW010000004">
    <property type="protein sequence ID" value="KAJ7225902.1"/>
    <property type="molecule type" value="Genomic_DNA"/>
</dbReference>
<evidence type="ECO:0008006" key="3">
    <source>
        <dbReference type="Google" id="ProtNLM"/>
    </source>
</evidence>
<dbReference type="PANTHER" id="PTHR47642">
    <property type="entry name" value="ATP-DEPENDENT DNA HELICASE"/>
    <property type="match status" value="1"/>
</dbReference>
<organism evidence="1 2">
    <name type="scientific">Mycena pura</name>
    <dbReference type="NCBI Taxonomy" id="153505"/>
    <lineage>
        <taxon>Eukaryota</taxon>
        <taxon>Fungi</taxon>
        <taxon>Dikarya</taxon>
        <taxon>Basidiomycota</taxon>
        <taxon>Agaricomycotina</taxon>
        <taxon>Agaricomycetes</taxon>
        <taxon>Agaricomycetidae</taxon>
        <taxon>Agaricales</taxon>
        <taxon>Marasmiineae</taxon>
        <taxon>Mycenaceae</taxon>
        <taxon>Mycena</taxon>
    </lineage>
</organism>
<dbReference type="AlphaFoldDB" id="A0AAD7E336"/>
<name>A0AAD7E336_9AGAR</name>
<reference evidence="1" key="1">
    <citation type="submission" date="2023-03" db="EMBL/GenBank/DDBJ databases">
        <title>Massive genome expansion in bonnet fungi (Mycena s.s.) driven by repeated elements and novel gene families across ecological guilds.</title>
        <authorList>
            <consortium name="Lawrence Berkeley National Laboratory"/>
            <person name="Harder C.B."/>
            <person name="Miyauchi S."/>
            <person name="Viragh M."/>
            <person name="Kuo A."/>
            <person name="Thoen E."/>
            <person name="Andreopoulos B."/>
            <person name="Lu D."/>
            <person name="Skrede I."/>
            <person name="Drula E."/>
            <person name="Henrissat B."/>
            <person name="Morin E."/>
            <person name="Kohler A."/>
            <person name="Barry K."/>
            <person name="LaButti K."/>
            <person name="Morin E."/>
            <person name="Salamov A."/>
            <person name="Lipzen A."/>
            <person name="Mereny Z."/>
            <person name="Hegedus B."/>
            <person name="Baldrian P."/>
            <person name="Stursova M."/>
            <person name="Weitz H."/>
            <person name="Taylor A."/>
            <person name="Grigoriev I.V."/>
            <person name="Nagy L.G."/>
            <person name="Martin F."/>
            <person name="Kauserud H."/>
        </authorList>
    </citation>
    <scope>NUCLEOTIDE SEQUENCE</scope>
    <source>
        <strain evidence="1">9144</strain>
    </source>
</reference>
<accession>A0AAD7E336</accession>
<dbReference type="Proteomes" id="UP001219525">
    <property type="component" value="Unassembled WGS sequence"/>
</dbReference>
<evidence type="ECO:0000313" key="1">
    <source>
        <dbReference type="EMBL" id="KAJ7225902.1"/>
    </source>
</evidence>
<sequence>MLVKNLVQGRLVNGSVGQVLRFSTAADAAKEHLEIAKVDGNAAQAASPRGARDQLWPIVRFTNGVELLMTPQEFTINNADGEMEARRDQVPLILAWALSVHKSQGQTIERVRVDLRNTFEKGQGACLSRYSSSGSTLHAGSVCCRVARDHDGGAPDLQLYCVQGDGAPACPGVACRLPEPGYGG</sequence>
<dbReference type="CDD" id="cd18809">
    <property type="entry name" value="SF1_C_RecD"/>
    <property type="match status" value="1"/>
</dbReference>
<proteinExistence type="predicted"/>